<proteinExistence type="predicted"/>
<sequence length="262" mass="30116">MSRKAEEKRREFQSRQMQKLGLDFEFLDAFEARDLSVEECQKAANTWPSPTLREDVACFTSHRMAWKVIVERNERTLILEDDAVLSENFTDAIRSIKARGDSWDRVYDLEFAPRPHILARSPVWTDGIHRATRVFQNRVGTAGYIIGPRAAAKMLEDTKNYALIDAYFWHRAWLKAYQIEPAPVVQMQFLDGSADRSAFVRKSIDRAFTPQSRLRKNLLRLWLEGIKARNLVRGWLGGETRPLQIDRASFVSDAEPAATASA</sequence>
<reference evidence="2 3" key="1">
    <citation type="submission" date="2017-03" db="EMBL/GenBank/DDBJ databases">
        <title>Genome analysis of Rhizobial strains effectives or ineffectives for nitrogen fixation isolated from bean seeds.</title>
        <authorList>
            <person name="Peralta H."/>
            <person name="Aguilar-Vera A."/>
            <person name="Mora Y."/>
            <person name="Vargas-Lagunas C."/>
            <person name="Girard L."/>
            <person name="Mora J."/>
        </authorList>
    </citation>
    <scope>NUCLEOTIDE SEQUENCE [LARGE SCALE GENOMIC DNA]</scope>
    <source>
        <strain evidence="2 3">CCGM3</strain>
    </source>
</reference>
<name>A0A370KQE0_9HYPH</name>
<evidence type="ECO:0000259" key="1">
    <source>
        <dbReference type="Pfam" id="PF01755"/>
    </source>
</evidence>
<comment type="caution">
    <text evidence="2">The sequence shown here is derived from an EMBL/GenBank/DDBJ whole genome shotgun (WGS) entry which is preliminary data.</text>
</comment>
<organism evidence="2 3">
    <name type="scientific">Rhizobium grahamii</name>
    <dbReference type="NCBI Taxonomy" id="1120045"/>
    <lineage>
        <taxon>Bacteria</taxon>
        <taxon>Pseudomonadati</taxon>
        <taxon>Pseudomonadota</taxon>
        <taxon>Alphaproteobacteria</taxon>
        <taxon>Hyphomicrobiales</taxon>
        <taxon>Rhizobiaceae</taxon>
        <taxon>Rhizobium/Agrobacterium group</taxon>
        <taxon>Rhizobium</taxon>
    </lineage>
</organism>
<feature type="domain" description="Glycosyl transferase family 25" evidence="1">
    <location>
        <begin position="4"/>
        <end position="163"/>
    </location>
</feature>
<gene>
    <name evidence="2" type="ORF">B5K06_14105</name>
</gene>
<dbReference type="Pfam" id="PF01755">
    <property type="entry name" value="Glyco_transf_25"/>
    <property type="match status" value="1"/>
</dbReference>
<dbReference type="AlphaFoldDB" id="A0A370KQE0"/>
<dbReference type="EMBL" id="NAAC01000015">
    <property type="protein sequence ID" value="RDJ11553.1"/>
    <property type="molecule type" value="Genomic_DNA"/>
</dbReference>
<evidence type="ECO:0000313" key="2">
    <source>
        <dbReference type="EMBL" id="RDJ11553.1"/>
    </source>
</evidence>
<dbReference type="InterPro" id="IPR002654">
    <property type="entry name" value="Glyco_trans_25"/>
</dbReference>
<keyword evidence="2" id="KW-0808">Transferase</keyword>
<evidence type="ECO:0000313" key="3">
    <source>
        <dbReference type="Proteomes" id="UP000254939"/>
    </source>
</evidence>
<dbReference type="Proteomes" id="UP000254939">
    <property type="component" value="Unassembled WGS sequence"/>
</dbReference>
<dbReference type="OrthoDB" id="259382at2"/>
<protein>
    <submittedName>
        <fullName evidence="2">Glycosyl transferase</fullName>
    </submittedName>
</protein>
<dbReference type="CDD" id="cd06532">
    <property type="entry name" value="Glyco_transf_25"/>
    <property type="match status" value="1"/>
</dbReference>
<dbReference type="GO" id="GO:0016740">
    <property type="term" value="F:transferase activity"/>
    <property type="evidence" value="ECO:0007669"/>
    <property type="project" value="UniProtKB-KW"/>
</dbReference>
<accession>A0A370KQE0</accession>
<dbReference type="RefSeq" id="WP_114713866.1">
    <property type="nucleotide sequence ID" value="NZ_KZ857259.1"/>
</dbReference>